<dbReference type="EMBL" id="BMQB01000013">
    <property type="protein sequence ID" value="GGK09791.1"/>
    <property type="molecule type" value="Genomic_DNA"/>
</dbReference>
<evidence type="ECO:0000313" key="2">
    <source>
        <dbReference type="EMBL" id="GGK09791.1"/>
    </source>
</evidence>
<organism evidence="2 3">
    <name type="scientific">Pilimelia anulata</name>
    <dbReference type="NCBI Taxonomy" id="53371"/>
    <lineage>
        <taxon>Bacteria</taxon>
        <taxon>Bacillati</taxon>
        <taxon>Actinomycetota</taxon>
        <taxon>Actinomycetes</taxon>
        <taxon>Micromonosporales</taxon>
        <taxon>Micromonosporaceae</taxon>
        <taxon>Pilimelia</taxon>
    </lineage>
</organism>
<proteinExistence type="predicted"/>
<evidence type="ECO:0000313" key="3">
    <source>
        <dbReference type="Proteomes" id="UP000649739"/>
    </source>
</evidence>
<reference evidence="2" key="2">
    <citation type="submission" date="2020-09" db="EMBL/GenBank/DDBJ databases">
        <authorList>
            <person name="Sun Q."/>
            <person name="Ohkuma M."/>
        </authorList>
    </citation>
    <scope>NUCLEOTIDE SEQUENCE</scope>
    <source>
        <strain evidence="2">JCM 3090</strain>
    </source>
</reference>
<keyword evidence="3" id="KW-1185">Reference proteome</keyword>
<comment type="caution">
    <text evidence="2">The sequence shown here is derived from an EMBL/GenBank/DDBJ whole genome shotgun (WGS) entry which is preliminary data.</text>
</comment>
<reference evidence="2" key="1">
    <citation type="journal article" date="2014" name="Int. J. Syst. Evol. Microbiol.">
        <title>Complete genome sequence of Corynebacterium casei LMG S-19264T (=DSM 44701T), isolated from a smear-ripened cheese.</title>
        <authorList>
            <consortium name="US DOE Joint Genome Institute (JGI-PGF)"/>
            <person name="Walter F."/>
            <person name="Albersmeier A."/>
            <person name="Kalinowski J."/>
            <person name="Ruckert C."/>
        </authorList>
    </citation>
    <scope>NUCLEOTIDE SEQUENCE</scope>
    <source>
        <strain evidence="2">JCM 3090</strain>
    </source>
</reference>
<name>A0A8J3FDE2_9ACTN</name>
<dbReference type="Pfam" id="PF21806">
    <property type="entry name" value="DUF6879"/>
    <property type="match status" value="1"/>
</dbReference>
<evidence type="ECO:0000259" key="1">
    <source>
        <dbReference type="Pfam" id="PF21806"/>
    </source>
</evidence>
<accession>A0A8J3FDE2</accession>
<dbReference type="RefSeq" id="WP_189172163.1">
    <property type="nucleotide sequence ID" value="NZ_BMQB01000013.1"/>
</dbReference>
<dbReference type="Proteomes" id="UP000649739">
    <property type="component" value="Unassembled WGS sequence"/>
</dbReference>
<dbReference type="InterPro" id="IPR049244">
    <property type="entry name" value="DUF6879"/>
</dbReference>
<protein>
    <recommendedName>
        <fullName evidence="1">DUF6879 domain-containing protein</fullName>
    </recommendedName>
</protein>
<dbReference type="AlphaFoldDB" id="A0A8J3FDE2"/>
<gene>
    <name evidence="2" type="ORF">GCM10010123_44650</name>
</gene>
<feature type="domain" description="DUF6879" evidence="1">
    <location>
        <begin position="9"/>
        <end position="163"/>
    </location>
</feature>
<sequence length="170" mass="19633">MREVPYSTLRSLVAGIDDNFVHLELRDTYGTDVEIPKLRAFLDGKPDDHVWLEQYLSDMRRHTAAGRRCRRLRIVSEPLSDYQRWGATLVPLFRRAGEDARYLPRRQTSTLLLPGNDFYVFDSRTALFLHYSGGGSIVGRELTTEPDVVRTLLDAFERAWALSDVEYLPE</sequence>